<evidence type="ECO:0000313" key="2">
    <source>
        <dbReference type="EMBL" id="PJE96168.1"/>
    </source>
</evidence>
<evidence type="ECO:0000256" key="1">
    <source>
        <dbReference type="SAM" id="MobiDB-lite"/>
    </source>
</evidence>
<dbReference type="Gene3D" id="3.40.30.10">
    <property type="entry name" value="Glutaredoxin"/>
    <property type="match status" value="1"/>
</dbReference>
<organism evidence="2 3">
    <name type="scientific">Streptomyces carminius</name>
    <dbReference type="NCBI Taxonomy" id="2665496"/>
    <lineage>
        <taxon>Bacteria</taxon>
        <taxon>Bacillati</taxon>
        <taxon>Actinomycetota</taxon>
        <taxon>Actinomycetes</taxon>
        <taxon>Kitasatosporales</taxon>
        <taxon>Streptomycetaceae</taxon>
        <taxon>Streptomyces</taxon>
    </lineage>
</organism>
<proteinExistence type="predicted"/>
<dbReference type="Pfam" id="PF13911">
    <property type="entry name" value="AhpC-TSA_2"/>
    <property type="match status" value="1"/>
</dbReference>
<dbReference type="AlphaFoldDB" id="A0A2M8LW19"/>
<sequence length="198" mass="21599">MRRSVKLEPGSSVPARTLTPVSGPPAVVPDPERLVHLQFRRFAGCPVCNLHLRSVVRRHAEIEAAGVREVVVFHSHPEELAPYAADLPFALVADPDKRLYAEFGVESAPRSLLSPRAWWPVARAVARSARATALGRERRPPVRPHGGALGLPADFLIAPGGRVVAAKYGEHVYDQWPVDELLTLAARSRRPSPTQEGA</sequence>
<dbReference type="InterPro" id="IPR036249">
    <property type="entry name" value="Thioredoxin-like_sf"/>
</dbReference>
<name>A0A2M8LW19_9ACTN</name>
<dbReference type="CDD" id="cd02970">
    <property type="entry name" value="PRX_like2"/>
    <property type="match status" value="1"/>
</dbReference>
<comment type="caution">
    <text evidence="2">The sequence shown here is derived from an EMBL/GenBank/DDBJ whole genome shotgun (WGS) entry which is preliminary data.</text>
</comment>
<dbReference type="SUPFAM" id="SSF52833">
    <property type="entry name" value="Thioredoxin-like"/>
    <property type="match status" value="1"/>
</dbReference>
<dbReference type="Proteomes" id="UP000230407">
    <property type="component" value="Unassembled WGS sequence"/>
</dbReference>
<dbReference type="InterPro" id="IPR032801">
    <property type="entry name" value="PXL2A/B/C"/>
</dbReference>
<evidence type="ECO:0000313" key="3">
    <source>
        <dbReference type="Proteomes" id="UP000230407"/>
    </source>
</evidence>
<feature type="region of interest" description="Disordered" evidence="1">
    <location>
        <begin position="1"/>
        <end position="24"/>
    </location>
</feature>
<protein>
    <submittedName>
        <fullName evidence="2">Alkyl hydroperoxide reductase</fullName>
    </submittedName>
</protein>
<gene>
    <name evidence="2" type="ORF">CUT44_20535</name>
</gene>
<reference evidence="2 3" key="1">
    <citation type="submission" date="2017-11" db="EMBL/GenBank/DDBJ databases">
        <title>Streptomyces carmine sp. nov., a novel actinomycete isolated from Sophora alopecuroides in Xinjiang, China.</title>
        <authorList>
            <person name="Wang Y."/>
            <person name="Luo X."/>
            <person name="Wan C."/>
            <person name="Zhang L."/>
        </authorList>
    </citation>
    <scope>NUCLEOTIDE SEQUENCE [LARGE SCALE GENOMIC DNA]</scope>
    <source>
        <strain evidence="2 3">TRM SA0054</strain>
    </source>
</reference>
<accession>A0A2M8LW19</accession>
<dbReference type="RefSeq" id="WP_100203353.1">
    <property type="nucleotide sequence ID" value="NZ_PGGW01000060.1"/>
</dbReference>
<dbReference type="EMBL" id="PGGW01000060">
    <property type="protein sequence ID" value="PJE96168.1"/>
    <property type="molecule type" value="Genomic_DNA"/>
</dbReference>
<keyword evidence="3" id="KW-1185">Reference proteome</keyword>